<feature type="domain" description="DUF4982" evidence="6">
    <location>
        <begin position="641"/>
        <end position="696"/>
    </location>
</feature>
<dbReference type="GO" id="GO:0005975">
    <property type="term" value="P:carbohydrate metabolic process"/>
    <property type="evidence" value="ECO:0007669"/>
    <property type="project" value="InterPro"/>
</dbReference>
<dbReference type="GO" id="GO:0004553">
    <property type="term" value="F:hydrolase activity, hydrolyzing O-glycosyl compounds"/>
    <property type="evidence" value="ECO:0007669"/>
    <property type="project" value="InterPro"/>
</dbReference>
<evidence type="ECO:0000313" key="8">
    <source>
        <dbReference type="EMBL" id="QHN39453.1"/>
    </source>
</evidence>
<feature type="domain" description="Glycoside hydrolase family 2 catalytic" evidence="5">
    <location>
        <begin position="273"/>
        <end position="424"/>
    </location>
</feature>
<dbReference type="InterPro" id="IPR006101">
    <property type="entry name" value="Glyco_hydro_2"/>
</dbReference>
<feature type="domain" description="Glycoside hydrolase family 2" evidence="7">
    <location>
        <begin position="714"/>
        <end position="814"/>
    </location>
</feature>
<evidence type="ECO:0000259" key="7">
    <source>
        <dbReference type="Pfam" id="PF18565"/>
    </source>
</evidence>
<feature type="domain" description="Glycoside hydrolase family 2 immunoglobulin-like beta-sandwich" evidence="4">
    <location>
        <begin position="161"/>
        <end position="265"/>
    </location>
</feature>
<gene>
    <name evidence="8" type="ORF">GII30_10010</name>
</gene>
<dbReference type="Pfam" id="PF02836">
    <property type="entry name" value="Glyco_hydro_2_C"/>
    <property type="match status" value="1"/>
</dbReference>
<dbReference type="Gene3D" id="2.60.40.10">
    <property type="entry name" value="Immunoglobulins"/>
    <property type="match status" value="3"/>
</dbReference>
<dbReference type="AlphaFoldDB" id="A0A857LT23"/>
<name>A0A857LT23_9ACTN</name>
<dbReference type="InterPro" id="IPR051913">
    <property type="entry name" value="GH2_Domain-Containing"/>
</dbReference>
<organism evidence="8">
    <name type="scientific">Gordonia amarae</name>
    <dbReference type="NCBI Taxonomy" id="36821"/>
    <lineage>
        <taxon>Bacteria</taxon>
        <taxon>Bacillati</taxon>
        <taxon>Actinomycetota</taxon>
        <taxon>Actinomycetes</taxon>
        <taxon>Mycobacteriales</taxon>
        <taxon>Gordoniaceae</taxon>
        <taxon>Gordonia</taxon>
    </lineage>
</organism>
<dbReference type="PANTHER" id="PTHR42732">
    <property type="entry name" value="BETA-GALACTOSIDASE"/>
    <property type="match status" value="1"/>
</dbReference>
<dbReference type="InterPro" id="IPR032311">
    <property type="entry name" value="DUF4982"/>
</dbReference>
<evidence type="ECO:0000256" key="3">
    <source>
        <dbReference type="ARBA" id="ARBA00023295"/>
    </source>
</evidence>
<comment type="similarity">
    <text evidence="1">Belongs to the glycosyl hydrolase 2 family.</text>
</comment>
<dbReference type="PRINTS" id="PR00132">
    <property type="entry name" value="GLHYDRLASE2"/>
</dbReference>
<reference evidence="8" key="1">
    <citation type="journal article" date="2021" name="Nat. Microbiol.">
        <title>Cocultivation of an ultrasmall environmental parasitic bacterium with lytic ability against bacteria associated with wastewater foams.</title>
        <authorList>
            <person name="Batinovic S."/>
            <person name="Rose J.J.A."/>
            <person name="Ratcliffe J."/>
            <person name="Seviour R.J."/>
            <person name="Petrovski S."/>
        </authorList>
    </citation>
    <scope>NUCLEOTIDE SEQUENCE</scope>
    <source>
        <strain evidence="8">CON44</strain>
    </source>
</reference>
<dbReference type="SUPFAM" id="SSF49785">
    <property type="entry name" value="Galactose-binding domain-like"/>
    <property type="match status" value="1"/>
</dbReference>
<proteinExistence type="inferred from homology"/>
<dbReference type="InterPro" id="IPR040605">
    <property type="entry name" value="Glyco_hydro2_dom5"/>
</dbReference>
<evidence type="ECO:0000259" key="4">
    <source>
        <dbReference type="Pfam" id="PF00703"/>
    </source>
</evidence>
<dbReference type="InterPro" id="IPR006103">
    <property type="entry name" value="Glyco_hydro_2_cat"/>
</dbReference>
<dbReference type="SUPFAM" id="SSF49303">
    <property type="entry name" value="beta-Galactosidase/glucuronidase domain"/>
    <property type="match status" value="1"/>
</dbReference>
<evidence type="ECO:0000256" key="2">
    <source>
        <dbReference type="ARBA" id="ARBA00022801"/>
    </source>
</evidence>
<dbReference type="Gene3D" id="2.60.120.260">
    <property type="entry name" value="Galactose-binding domain-like"/>
    <property type="match status" value="1"/>
</dbReference>
<dbReference type="InterPro" id="IPR036156">
    <property type="entry name" value="Beta-gal/glucu_dom_sf"/>
</dbReference>
<sequence length="829" mass="89488">MEPPVIRTAFDADWTITTETPGRPRRIVGPLTLPHDAMMFEDRDPGCAAAHNTGYFPGGVYRYAKRFTAPAVWRDCVVECEFEGVYHRSQVLLNGVDVGGCPSGYTGFRVPLTGLRFGDTNTIEVLVDNSQQPNSRWYTGSGIYRPVHLLVGPAVHIAPGYPQVTTRTADPRAATLDVRIDVVNAGDTDRDVWLSITVDDPAGQPVHQARLTTPVAAGSTLPLTQTVELTDPALWAPESPTLYTMRVTAAAGGRTDEAHTRFGVRTVEVGAASGLLINGKVVRLRGAAIHHDHGVIGAHCLPAAEHRRVRLLKEAGFNAIRSAHNPASPAMLDACDELGVLVMDELTDVWTRPKTTWDAALEFSGRWREDLAAMIIKDVNHPSVIVYSIGNEIGETATPDGVRLGAQLAEATGELDPSRPVTNCVNGFLNLVAGADEAKVQRTAAKARAAGTTAANKNLILLLNLAMGAMAKIMKWVLTKPIVDRKTRDAFADVDIAGYNYMAARFRQDHRLHPQRVFVGSENPPTQTVAIWHDIADQPYVIGDFVWTGWDYLGEGAIAAVRYNDRPRMFLPFPALTAGTSNLDITGHRQTQSYLNEIAWGLTPGPHLAVRPVDHSRDRLVDSAWRATDSIRSWSWAGLEGENATVEVYGADGEAELLLNGTTVGRRRISARTGHLATFTVPYAAGELTAILRDAGGGEIGRDVLRSAGPDLRLTLRTESVELCADGHDLAFVHVELTDADGVVRPLDDRPVSLSVDGAATLLGFGSAEPITDEGFCSSEHRIYQGRALAVLRTGHESGEVHVTASADGCEPAHLGISVKRDPDTGLSV</sequence>
<dbReference type="Gene3D" id="3.20.20.80">
    <property type="entry name" value="Glycosidases"/>
    <property type="match status" value="1"/>
</dbReference>
<keyword evidence="3" id="KW-0326">Glycosidase</keyword>
<dbReference type="PANTHER" id="PTHR42732:SF1">
    <property type="entry name" value="BETA-MANNOSIDASE"/>
    <property type="match status" value="1"/>
</dbReference>
<dbReference type="EMBL" id="CP045810">
    <property type="protein sequence ID" value="QHN39453.1"/>
    <property type="molecule type" value="Genomic_DNA"/>
</dbReference>
<dbReference type="Pfam" id="PF00703">
    <property type="entry name" value="Glyco_hydro_2"/>
    <property type="match status" value="1"/>
</dbReference>
<accession>A0A857LT23</accession>
<keyword evidence="2" id="KW-0378">Hydrolase</keyword>
<dbReference type="InterPro" id="IPR017853">
    <property type="entry name" value="GH"/>
</dbReference>
<evidence type="ECO:0000259" key="5">
    <source>
        <dbReference type="Pfam" id="PF02836"/>
    </source>
</evidence>
<dbReference type="Pfam" id="PF18565">
    <property type="entry name" value="Glyco_hydro2_C5"/>
    <property type="match status" value="1"/>
</dbReference>
<dbReference type="SUPFAM" id="SSF51445">
    <property type="entry name" value="(Trans)glycosidases"/>
    <property type="match status" value="1"/>
</dbReference>
<dbReference type="Pfam" id="PF16355">
    <property type="entry name" value="DUF4982"/>
    <property type="match status" value="1"/>
</dbReference>
<evidence type="ECO:0000256" key="1">
    <source>
        <dbReference type="ARBA" id="ARBA00007401"/>
    </source>
</evidence>
<dbReference type="InterPro" id="IPR013783">
    <property type="entry name" value="Ig-like_fold"/>
</dbReference>
<dbReference type="InterPro" id="IPR006102">
    <property type="entry name" value="Ig-like_GH2"/>
</dbReference>
<protein>
    <submittedName>
        <fullName evidence="8">DUF4982 domain-containing protein</fullName>
    </submittedName>
</protein>
<evidence type="ECO:0000259" key="6">
    <source>
        <dbReference type="Pfam" id="PF16355"/>
    </source>
</evidence>
<dbReference type="InterPro" id="IPR008979">
    <property type="entry name" value="Galactose-bd-like_sf"/>
</dbReference>